<comment type="catalytic activity">
    <reaction evidence="14 15">
        <text>FMN + ATP + H(+) = FAD + diphosphate</text>
        <dbReference type="Rhea" id="RHEA:17237"/>
        <dbReference type="ChEBI" id="CHEBI:15378"/>
        <dbReference type="ChEBI" id="CHEBI:30616"/>
        <dbReference type="ChEBI" id="CHEBI:33019"/>
        <dbReference type="ChEBI" id="CHEBI:57692"/>
        <dbReference type="ChEBI" id="CHEBI:58210"/>
        <dbReference type="EC" id="2.7.7.2"/>
    </reaction>
</comment>
<evidence type="ECO:0000256" key="14">
    <source>
        <dbReference type="ARBA" id="ARBA00049494"/>
    </source>
</evidence>
<dbReference type="Proteomes" id="UP000308760">
    <property type="component" value="Unassembled WGS sequence"/>
</dbReference>
<evidence type="ECO:0000256" key="4">
    <source>
        <dbReference type="ARBA" id="ARBA00022630"/>
    </source>
</evidence>
<accession>A0A4S8QIF1</accession>
<dbReference type="SUPFAM" id="SSF82114">
    <property type="entry name" value="Riboflavin kinase-like"/>
    <property type="match status" value="1"/>
</dbReference>
<dbReference type="AlphaFoldDB" id="A0A4S8QIF1"/>
<organism evidence="17 18">
    <name type="scientific">Glycomyces buryatensis</name>
    <dbReference type="NCBI Taxonomy" id="2570927"/>
    <lineage>
        <taxon>Bacteria</taxon>
        <taxon>Bacillati</taxon>
        <taxon>Actinomycetota</taxon>
        <taxon>Actinomycetes</taxon>
        <taxon>Glycomycetales</taxon>
        <taxon>Glycomycetaceae</taxon>
        <taxon>Glycomyces</taxon>
    </lineage>
</organism>
<evidence type="ECO:0000256" key="2">
    <source>
        <dbReference type="ARBA" id="ARBA00004726"/>
    </source>
</evidence>
<comment type="similarity">
    <text evidence="15">Belongs to the ribF family.</text>
</comment>
<evidence type="ECO:0000256" key="13">
    <source>
        <dbReference type="ARBA" id="ARBA00047880"/>
    </source>
</evidence>
<keyword evidence="6 15" id="KW-0808">Transferase</keyword>
<dbReference type="RefSeq" id="WP_136532529.1">
    <property type="nucleotide sequence ID" value="NZ_STGY01000001.1"/>
</dbReference>
<dbReference type="NCBIfam" id="NF004160">
    <property type="entry name" value="PRK05627.1-3"/>
    <property type="match status" value="1"/>
</dbReference>
<dbReference type="GO" id="GO:0009398">
    <property type="term" value="P:FMN biosynthetic process"/>
    <property type="evidence" value="ECO:0007669"/>
    <property type="project" value="UniProtKB-UniRule"/>
</dbReference>
<keyword evidence="5 15" id="KW-0288">FMN</keyword>
<dbReference type="InterPro" id="IPR015864">
    <property type="entry name" value="FAD_synthase"/>
</dbReference>
<dbReference type="InterPro" id="IPR023468">
    <property type="entry name" value="Riboflavin_kinase"/>
</dbReference>
<dbReference type="GO" id="GO:0005524">
    <property type="term" value="F:ATP binding"/>
    <property type="evidence" value="ECO:0007669"/>
    <property type="project" value="UniProtKB-UniRule"/>
</dbReference>
<keyword evidence="12" id="KW-0511">Multifunctional enzyme</keyword>
<dbReference type="SUPFAM" id="SSF52374">
    <property type="entry name" value="Nucleotidylyl transferase"/>
    <property type="match status" value="1"/>
</dbReference>
<dbReference type="SMART" id="SM00904">
    <property type="entry name" value="Flavokinase"/>
    <property type="match status" value="1"/>
</dbReference>
<evidence type="ECO:0000256" key="8">
    <source>
        <dbReference type="ARBA" id="ARBA00022741"/>
    </source>
</evidence>
<evidence type="ECO:0000256" key="12">
    <source>
        <dbReference type="ARBA" id="ARBA00023268"/>
    </source>
</evidence>
<dbReference type="FunFam" id="2.40.30.30:FF:000003">
    <property type="entry name" value="Riboflavin biosynthesis protein"/>
    <property type="match status" value="1"/>
</dbReference>
<dbReference type="PANTHER" id="PTHR22749">
    <property type="entry name" value="RIBOFLAVIN KINASE/FMN ADENYLYLTRANSFERASE"/>
    <property type="match status" value="1"/>
</dbReference>
<dbReference type="FunFam" id="3.40.50.620:FF:000021">
    <property type="entry name" value="Riboflavin biosynthesis protein"/>
    <property type="match status" value="1"/>
</dbReference>
<dbReference type="PIRSF" id="PIRSF004491">
    <property type="entry name" value="FAD_Synth"/>
    <property type="match status" value="1"/>
</dbReference>
<reference evidence="18" key="1">
    <citation type="submission" date="2019-04" db="EMBL/GenBank/DDBJ databases">
        <title>Nocardioides xinjiangensis sp. nov.</title>
        <authorList>
            <person name="Liu S."/>
        </authorList>
    </citation>
    <scope>NUCLEOTIDE SEQUENCE [LARGE SCALE GENOMIC DNA]</scope>
    <source>
        <strain evidence="18">18</strain>
    </source>
</reference>
<dbReference type="InterPro" id="IPR023465">
    <property type="entry name" value="Riboflavin_kinase_dom_sf"/>
</dbReference>
<evidence type="ECO:0000256" key="15">
    <source>
        <dbReference type="PIRNR" id="PIRNR004491"/>
    </source>
</evidence>
<proteinExistence type="inferred from homology"/>
<dbReference type="Pfam" id="PF06574">
    <property type="entry name" value="FAD_syn"/>
    <property type="match status" value="1"/>
</dbReference>
<dbReference type="NCBIfam" id="TIGR00083">
    <property type="entry name" value="ribF"/>
    <property type="match status" value="1"/>
</dbReference>
<dbReference type="GO" id="GO:0003919">
    <property type="term" value="F:FMN adenylyltransferase activity"/>
    <property type="evidence" value="ECO:0007669"/>
    <property type="project" value="UniProtKB-UniRule"/>
</dbReference>
<name>A0A4S8QIF1_9ACTN</name>
<comment type="pathway">
    <text evidence="3 15">Cofactor biosynthesis; FMN biosynthesis; FMN from riboflavin (ATP route): step 1/1.</text>
</comment>
<protein>
    <recommendedName>
        <fullName evidence="15">Riboflavin biosynthesis protein</fullName>
    </recommendedName>
    <domain>
        <recommendedName>
            <fullName evidence="15">Riboflavin kinase</fullName>
            <ecNumber evidence="15">2.7.1.26</ecNumber>
        </recommendedName>
        <alternativeName>
            <fullName evidence="15">Flavokinase</fullName>
        </alternativeName>
    </domain>
    <domain>
        <recommendedName>
            <fullName evidence="15">FMN adenylyltransferase</fullName>
            <ecNumber evidence="15">2.7.7.2</ecNumber>
        </recommendedName>
        <alternativeName>
            <fullName evidence="15">FAD pyrophosphorylase</fullName>
        </alternativeName>
        <alternativeName>
            <fullName evidence="15">FAD synthase</fullName>
        </alternativeName>
    </domain>
</protein>
<evidence type="ECO:0000313" key="18">
    <source>
        <dbReference type="Proteomes" id="UP000308760"/>
    </source>
</evidence>
<dbReference type="GO" id="GO:0009231">
    <property type="term" value="P:riboflavin biosynthetic process"/>
    <property type="evidence" value="ECO:0007669"/>
    <property type="project" value="InterPro"/>
</dbReference>
<sequence length="308" mass="32734">METWRGIDATPEGWPDSVVAIGVFDGVHRGHAALVRSAVKAAAEAGARCVVVTFDPHPTAVVAPHAVPPQLSSLERRIELLGALGVDGVCVLPFTKELSKLRPEYFVRHVLVGGLHAVEVVVGENFRFGHKAAGDVGLLAELGGEHGFRVQAQALTADDAAFSSTRVRSLLAEGDVARAAEVLGRDFGIEGTVVHGAGRGEGLGFPTANIEPIPGCAIPADGVYTGWLHLDSHRYPAAISVGTNPTFGDERRSVEAFVLDYSGDLYRSEVRLDFVSRLRGQIAFDSIEALVEQIETDVAQTRSDLGLD</sequence>
<keyword evidence="7 15" id="KW-0548">Nucleotidyltransferase</keyword>
<evidence type="ECO:0000256" key="5">
    <source>
        <dbReference type="ARBA" id="ARBA00022643"/>
    </source>
</evidence>
<evidence type="ECO:0000256" key="6">
    <source>
        <dbReference type="ARBA" id="ARBA00022679"/>
    </source>
</evidence>
<dbReference type="InterPro" id="IPR014729">
    <property type="entry name" value="Rossmann-like_a/b/a_fold"/>
</dbReference>
<keyword evidence="8 15" id="KW-0547">Nucleotide-binding</keyword>
<evidence type="ECO:0000256" key="11">
    <source>
        <dbReference type="ARBA" id="ARBA00022840"/>
    </source>
</evidence>
<keyword evidence="10 15" id="KW-0274">FAD</keyword>
<feature type="domain" description="Riboflavin kinase" evidence="16">
    <location>
        <begin position="182"/>
        <end position="306"/>
    </location>
</feature>
<dbReference type="NCBIfam" id="TIGR00125">
    <property type="entry name" value="cyt_tran_rel"/>
    <property type="match status" value="1"/>
</dbReference>
<dbReference type="EMBL" id="STGY01000001">
    <property type="protein sequence ID" value="THV43531.1"/>
    <property type="molecule type" value="Genomic_DNA"/>
</dbReference>
<dbReference type="Pfam" id="PF01687">
    <property type="entry name" value="Flavokinase"/>
    <property type="match status" value="1"/>
</dbReference>
<keyword evidence="4 15" id="KW-0285">Flavoprotein</keyword>
<dbReference type="Gene3D" id="3.40.50.620">
    <property type="entry name" value="HUPs"/>
    <property type="match status" value="1"/>
</dbReference>
<dbReference type="UniPathway" id="UPA00276">
    <property type="reaction ID" value="UER00406"/>
</dbReference>
<dbReference type="PANTHER" id="PTHR22749:SF6">
    <property type="entry name" value="RIBOFLAVIN KINASE"/>
    <property type="match status" value="1"/>
</dbReference>
<gene>
    <name evidence="17" type="ORF">FAB82_00245</name>
</gene>
<evidence type="ECO:0000256" key="10">
    <source>
        <dbReference type="ARBA" id="ARBA00022827"/>
    </source>
</evidence>
<evidence type="ECO:0000313" key="17">
    <source>
        <dbReference type="EMBL" id="THV43531.1"/>
    </source>
</evidence>
<comment type="catalytic activity">
    <reaction evidence="13 15">
        <text>riboflavin + ATP = FMN + ADP + H(+)</text>
        <dbReference type="Rhea" id="RHEA:14357"/>
        <dbReference type="ChEBI" id="CHEBI:15378"/>
        <dbReference type="ChEBI" id="CHEBI:30616"/>
        <dbReference type="ChEBI" id="CHEBI:57986"/>
        <dbReference type="ChEBI" id="CHEBI:58210"/>
        <dbReference type="ChEBI" id="CHEBI:456216"/>
        <dbReference type="EC" id="2.7.1.26"/>
    </reaction>
</comment>
<evidence type="ECO:0000256" key="9">
    <source>
        <dbReference type="ARBA" id="ARBA00022777"/>
    </source>
</evidence>
<dbReference type="OrthoDB" id="9803667at2"/>
<keyword evidence="9 15" id="KW-0418">Kinase</keyword>
<dbReference type="Gene3D" id="2.40.30.30">
    <property type="entry name" value="Riboflavin kinase-like"/>
    <property type="match status" value="1"/>
</dbReference>
<dbReference type="InterPro" id="IPR015865">
    <property type="entry name" value="Riboflavin_kinase_bac/euk"/>
</dbReference>
<keyword evidence="11 15" id="KW-0067">ATP-binding</keyword>
<comment type="function">
    <text evidence="1">Catalyzes the phosphorylation of riboflavin to FMN followed by the adenylation of FMN to FAD.</text>
</comment>
<comment type="caution">
    <text evidence="17">The sequence shown here is derived from an EMBL/GenBank/DDBJ whole genome shotgun (WGS) entry which is preliminary data.</text>
</comment>
<evidence type="ECO:0000259" key="16">
    <source>
        <dbReference type="SMART" id="SM00904"/>
    </source>
</evidence>
<dbReference type="CDD" id="cd02064">
    <property type="entry name" value="FAD_synthetase_N"/>
    <property type="match status" value="1"/>
</dbReference>
<reference evidence="17 18" key="2">
    <citation type="submission" date="2019-05" db="EMBL/GenBank/DDBJ databases">
        <title>Glycomyces buryatensis sp. nov.</title>
        <authorList>
            <person name="Nikitina E."/>
        </authorList>
    </citation>
    <scope>NUCLEOTIDE SEQUENCE [LARGE SCALE GENOMIC DNA]</scope>
    <source>
        <strain evidence="17 18">18</strain>
    </source>
</reference>
<dbReference type="InterPro" id="IPR004821">
    <property type="entry name" value="Cyt_trans-like"/>
</dbReference>
<evidence type="ECO:0000256" key="3">
    <source>
        <dbReference type="ARBA" id="ARBA00005201"/>
    </source>
</evidence>
<evidence type="ECO:0000256" key="1">
    <source>
        <dbReference type="ARBA" id="ARBA00002121"/>
    </source>
</evidence>
<keyword evidence="18" id="KW-1185">Reference proteome</keyword>
<evidence type="ECO:0000256" key="7">
    <source>
        <dbReference type="ARBA" id="ARBA00022695"/>
    </source>
</evidence>
<dbReference type="InterPro" id="IPR002606">
    <property type="entry name" value="Riboflavin_kinase_bac"/>
</dbReference>
<dbReference type="EC" id="2.7.1.26" evidence="15"/>
<dbReference type="GO" id="GO:0006747">
    <property type="term" value="P:FAD biosynthetic process"/>
    <property type="evidence" value="ECO:0007669"/>
    <property type="project" value="UniProtKB-UniRule"/>
</dbReference>
<dbReference type="EC" id="2.7.7.2" evidence="15"/>
<dbReference type="GO" id="GO:0008531">
    <property type="term" value="F:riboflavin kinase activity"/>
    <property type="evidence" value="ECO:0007669"/>
    <property type="project" value="UniProtKB-UniRule"/>
</dbReference>
<comment type="pathway">
    <text evidence="2 15">Cofactor biosynthesis; FAD biosynthesis; FAD from FMN: step 1/1.</text>
</comment>
<dbReference type="UniPathway" id="UPA00277">
    <property type="reaction ID" value="UER00407"/>
</dbReference>